<sequence>PKKVVKEGKPQPKPGWTPQVTAWRAKLDANDRGMIGKWFATAYDDAKWNTMKLPTFYETAGLPGHDGTVWFRRAIEIAGARAGKPLTLELGPVDDMDMTWFNGIQVGGIERPGFWASPRKYTVPGKLVKTGRNVIAVRVIDHGWSGGFGGKTTQMRVSAKGLKPVSIAGNWKYQAGITLKALELGALNNPTPPKPTPPPPPAPALVRPLAKTTSPAPAFSNGFQIEGDANVVIIGSANAVESQRHGYLETLLTAAHPTQRFAIRNMAWPADTVYQQQRPRNFFGTAKPSYGEADRRKPLAVNVVFVWLGQSESLDGLAKLNDFTKAYEQTLEQLSTRTSRLVLITPVPFEDPLGLGLDVKKRNANLKHYTAAIRRLGQARKLPVVDLTSSLLGQAITRDGATLSGKGQWLAARTIAVQLGLADPTSTIRAAVTGELIPIPVEELRQAILRKNRLWQQFWLPTNWAFLYGNRQTQPSSRDHNDSGFRWFPE</sequence>
<dbReference type="AlphaFoldDB" id="A0A382GNG7"/>
<dbReference type="InterPro" id="IPR008979">
    <property type="entry name" value="Galactose-bd-like_sf"/>
</dbReference>
<evidence type="ECO:0000256" key="1">
    <source>
        <dbReference type="SAM" id="MobiDB-lite"/>
    </source>
</evidence>
<name>A0A382GNG7_9ZZZZ</name>
<organism evidence="2">
    <name type="scientific">marine metagenome</name>
    <dbReference type="NCBI Taxonomy" id="408172"/>
    <lineage>
        <taxon>unclassified sequences</taxon>
        <taxon>metagenomes</taxon>
        <taxon>ecological metagenomes</taxon>
    </lineage>
</organism>
<protein>
    <recommendedName>
        <fullName evidence="3">Glycosyl hydrolases family 2 sugar binding domain-containing protein</fullName>
    </recommendedName>
</protein>
<dbReference type="SUPFAM" id="SSF52266">
    <property type="entry name" value="SGNH hydrolase"/>
    <property type="match status" value="1"/>
</dbReference>
<dbReference type="EMBL" id="UINC01056295">
    <property type="protein sequence ID" value="SVB76153.1"/>
    <property type="molecule type" value="Genomic_DNA"/>
</dbReference>
<dbReference type="SUPFAM" id="SSF49785">
    <property type="entry name" value="Galactose-binding domain-like"/>
    <property type="match status" value="1"/>
</dbReference>
<feature type="compositionally biased region" description="Basic and acidic residues" evidence="1">
    <location>
        <begin position="477"/>
        <end position="490"/>
    </location>
</feature>
<dbReference type="Gene3D" id="3.40.50.1110">
    <property type="entry name" value="SGNH hydrolase"/>
    <property type="match status" value="1"/>
</dbReference>
<dbReference type="Gene3D" id="2.60.120.260">
    <property type="entry name" value="Galactose-binding domain-like"/>
    <property type="match status" value="1"/>
</dbReference>
<accession>A0A382GNG7</accession>
<evidence type="ECO:0008006" key="3">
    <source>
        <dbReference type="Google" id="ProtNLM"/>
    </source>
</evidence>
<gene>
    <name evidence="2" type="ORF">METZ01_LOCUS229007</name>
</gene>
<dbReference type="InterPro" id="IPR036514">
    <property type="entry name" value="SGNH_hydro_sf"/>
</dbReference>
<proteinExistence type="predicted"/>
<feature type="non-terminal residue" evidence="2">
    <location>
        <position position="490"/>
    </location>
</feature>
<feature type="region of interest" description="Disordered" evidence="1">
    <location>
        <begin position="471"/>
        <end position="490"/>
    </location>
</feature>
<reference evidence="2" key="1">
    <citation type="submission" date="2018-05" db="EMBL/GenBank/DDBJ databases">
        <authorList>
            <person name="Lanie J.A."/>
            <person name="Ng W.-L."/>
            <person name="Kazmierczak K.M."/>
            <person name="Andrzejewski T.M."/>
            <person name="Davidsen T.M."/>
            <person name="Wayne K.J."/>
            <person name="Tettelin H."/>
            <person name="Glass J.I."/>
            <person name="Rusch D."/>
            <person name="Podicherti R."/>
            <person name="Tsui H.-C.T."/>
            <person name="Winkler M.E."/>
        </authorList>
    </citation>
    <scope>NUCLEOTIDE SEQUENCE</scope>
</reference>
<feature type="non-terminal residue" evidence="2">
    <location>
        <position position="1"/>
    </location>
</feature>
<evidence type="ECO:0000313" key="2">
    <source>
        <dbReference type="EMBL" id="SVB76153.1"/>
    </source>
</evidence>